<reference evidence="2 3" key="1">
    <citation type="submission" date="2021-08" db="EMBL/GenBank/DDBJ databases">
        <title>Draft Genome Sequence of Phanerochaete sordida strain YK-624.</title>
        <authorList>
            <person name="Mori T."/>
            <person name="Dohra H."/>
            <person name="Suzuki T."/>
            <person name="Kawagishi H."/>
            <person name="Hirai H."/>
        </authorList>
    </citation>
    <scope>NUCLEOTIDE SEQUENCE [LARGE SCALE GENOMIC DNA]</scope>
    <source>
        <strain evidence="2 3">YK-624</strain>
    </source>
</reference>
<dbReference type="OrthoDB" id="2790304at2759"/>
<name>A0A9P3GLI4_9APHY</name>
<feature type="transmembrane region" description="Helical" evidence="1">
    <location>
        <begin position="220"/>
        <end position="244"/>
    </location>
</feature>
<feature type="transmembrane region" description="Helical" evidence="1">
    <location>
        <begin position="110"/>
        <end position="128"/>
    </location>
</feature>
<dbReference type="EMBL" id="BPQB01000075">
    <property type="protein sequence ID" value="GJE97672.1"/>
    <property type="molecule type" value="Genomic_DNA"/>
</dbReference>
<organism evidence="2 3">
    <name type="scientific">Phanerochaete sordida</name>
    <dbReference type="NCBI Taxonomy" id="48140"/>
    <lineage>
        <taxon>Eukaryota</taxon>
        <taxon>Fungi</taxon>
        <taxon>Dikarya</taxon>
        <taxon>Basidiomycota</taxon>
        <taxon>Agaricomycotina</taxon>
        <taxon>Agaricomycetes</taxon>
        <taxon>Polyporales</taxon>
        <taxon>Phanerochaetaceae</taxon>
        <taxon>Phanerochaete</taxon>
    </lineage>
</organism>
<feature type="transmembrane region" description="Helical" evidence="1">
    <location>
        <begin position="15"/>
        <end position="40"/>
    </location>
</feature>
<protein>
    <submittedName>
        <fullName evidence="2">Uncharacterized protein</fullName>
    </submittedName>
</protein>
<keyword evidence="1" id="KW-1133">Transmembrane helix</keyword>
<gene>
    <name evidence="2" type="ORF">PsYK624_138930</name>
</gene>
<feature type="transmembrane region" description="Helical" evidence="1">
    <location>
        <begin position="264"/>
        <end position="282"/>
    </location>
</feature>
<evidence type="ECO:0000313" key="3">
    <source>
        <dbReference type="Proteomes" id="UP000703269"/>
    </source>
</evidence>
<accession>A0A9P3GLI4</accession>
<feature type="transmembrane region" description="Helical" evidence="1">
    <location>
        <begin position="52"/>
        <end position="73"/>
    </location>
</feature>
<feature type="transmembrane region" description="Helical" evidence="1">
    <location>
        <begin position="140"/>
        <end position="160"/>
    </location>
</feature>
<dbReference type="AlphaFoldDB" id="A0A9P3GLI4"/>
<dbReference type="Proteomes" id="UP000703269">
    <property type="component" value="Unassembled WGS sequence"/>
</dbReference>
<evidence type="ECO:0000313" key="2">
    <source>
        <dbReference type="EMBL" id="GJE97672.1"/>
    </source>
</evidence>
<keyword evidence="3" id="KW-1185">Reference proteome</keyword>
<keyword evidence="1" id="KW-0472">Membrane</keyword>
<keyword evidence="1" id="KW-0812">Transmembrane</keyword>
<comment type="caution">
    <text evidence="2">The sequence shown here is derived from an EMBL/GenBank/DDBJ whole genome shotgun (WGS) entry which is preliminary data.</text>
</comment>
<feature type="transmembrane region" description="Helical" evidence="1">
    <location>
        <begin position="180"/>
        <end position="199"/>
    </location>
</feature>
<proteinExistence type="predicted"/>
<sequence length="344" mass="38110">MPLDDAGMHRAGLAFLYRIVPVLVATVLYGVYIAILCVATRGIWQRGLRTPSNVLVLAVLYVVFCLTTALWALEVAQLIDLVDLLLHSDGLQTDALFNRFYDSIANKTRITGILFECQMIAGDILVIWRVAAIWFERKIVVFFPLFWWTLLFVNMLVHASRCESGVATTDYNKLCKVTDVASPVLSILTNVSVMLLVLWRAWELRDTLLDVLHRRKAKKVFTVFVLMIESGALYVTMLITDLLVTSLVSGGNETVGRMVDCISGYSTVQLVGIYPTLLVVVLHESLWNSDEGTTQGLAITTVHFSSGHTLGVPVSAHSHASQQMLGVVDRESWLPSEQKAGIAV</sequence>
<evidence type="ECO:0000256" key="1">
    <source>
        <dbReference type="SAM" id="Phobius"/>
    </source>
</evidence>